<feature type="signal peptide" evidence="3">
    <location>
        <begin position="1"/>
        <end position="23"/>
    </location>
</feature>
<dbReference type="RefSeq" id="WP_190604739.1">
    <property type="nucleotide sequence ID" value="NZ_CP021056.1"/>
</dbReference>
<dbReference type="CDD" id="cd09916">
    <property type="entry name" value="CpxP_like"/>
    <property type="match status" value="1"/>
</dbReference>
<dbReference type="KEGG" id="rsin:B6N60_02396"/>
<name>A0A975T7K5_9NOST</name>
<organism evidence="4 5">
    <name type="scientific">Richelia sinica FACHB-800</name>
    <dbReference type="NCBI Taxonomy" id="1357546"/>
    <lineage>
        <taxon>Bacteria</taxon>
        <taxon>Bacillati</taxon>
        <taxon>Cyanobacteriota</taxon>
        <taxon>Cyanophyceae</taxon>
        <taxon>Nostocales</taxon>
        <taxon>Nostocaceae</taxon>
        <taxon>Richelia</taxon>
    </lineage>
</organism>
<feature type="region of interest" description="Disordered" evidence="2">
    <location>
        <begin position="154"/>
        <end position="179"/>
    </location>
</feature>
<reference evidence="4" key="1">
    <citation type="submission" date="2017-04" db="EMBL/GenBank/DDBJ databases">
        <title>Genome deletions in a multicellular cyanobacterial endosymbiont for morphological adaptation in marine diatoms.</title>
        <authorList>
            <person name="Wang Y."/>
            <person name="Gao H."/>
            <person name="Li R."/>
            <person name="Xu X."/>
        </authorList>
    </citation>
    <scope>NUCLEOTIDE SEQUENCE</scope>
    <source>
        <strain evidence="4">FACHB 800</strain>
    </source>
</reference>
<feature type="region of interest" description="Disordered" evidence="2">
    <location>
        <begin position="36"/>
        <end position="72"/>
    </location>
</feature>
<dbReference type="Gene3D" id="1.20.120.1490">
    <property type="match status" value="1"/>
</dbReference>
<feature type="chain" id="PRO_5037814691" evidence="3">
    <location>
        <begin position="24"/>
        <end position="179"/>
    </location>
</feature>
<dbReference type="AlphaFoldDB" id="A0A975T7K5"/>
<dbReference type="GO" id="GO:0042597">
    <property type="term" value="C:periplasmic space"/>
    <property type="evidence" value="ECO:0007669"/>
    <property type="project" value="InterPro"/>
</dbReference>
<evidence type="ECO:0000313" key="4">
    <source>
        <dbReference type="EMBL" id="QXE23706.1"/>
    </source>
</evidence>
<dbReference type="EMBL" id="CP021056">
    <property type="protein sequence ID" value="QXE23706.1"/>
    <property type="molecule type" value="Genomic_DNA"/>
</dbReference>
<evidence type="ECO:0000256" key="1">
    <source>
        <dbReference type="SAM" id="Coils"/>
    </source>
</evidence>
<feature type="coiled-coil region" evidence="1">
    <location>
        <begin position="81"/>
        <end position="142"/>
    </location>
</feature>
<gene>
    <name evidence="4" type="ORF">B6N60_02396</name>
</gene>
<accession>A0A975T7K5</accession>
<sequence>MISRNLLLIGAASLLIPISSALAVTQTHSAPIIAQVSPNQAPADREPGDFPPSPPEGGRNEKRGNGEPPWAKEIGLSSEQKAKIKQLHEQAKKDSESLRTELRQADEKMRSLFASDASADQLRQQHKKIQSLRQRLDDKRFETMLAERQILTTQQRSQLGKLMQQRQGRRPQSRQNYKW</sequence>
<keyword evidence="3" id="KW-0732">Signal</keyword>
<protein>
    <submittedName>
        <fullName evidence="4">Uncharacterized protein</fullName>
    </submittedName>
</protein>
<keyword evidence="5" id="KW-1185">Reference proteome</keyword>
<evidence type="ECO:0000256" key="3">
    <source>
        <dbReference type="SAM" id="SignalP"/>
    </source>
</evidence>
<proteinExistence type="predicted"/>
<dbReference type="Pfam" id="PF07813">
    <property type="entry name" value="LTXXQ"/>
    <property type="match status" value="1"/>
</dbReference>
<evidence type="ECO:0000313" key="5">
    <source>
        <dbReference type="Proteomes" id="UP000683511"/>
    </source>
</evidence>
<dbReference type="Proteomes" id="UP000683511">
    <property type="component" value="Chromosome"/>
</dbReference>
<dbReference type="InterPro" id="IPR012899">
    <property type="entry name" value="LTXXQ"/>
</dbReference>
<keyword evidence="1" id="KW-0175">Coiled coil</keyword>
<evidence type="ECO:0000256" key="2">
    <source>
        <dbReference type="SAM" id="MobiDB-lite"/>
    </source>
</evidence>